<dbReference type="AlphaFoldDB" id="A0A9P9GZ58"/>
<protein>
    <submittedName>
        <fullName evidence="2">Uncharacterized protein</fullName>
    </submittedName>
</protein>
<feature type="compositionally biased region" description="Low complexity" evidence="1">
    <location>
        <begin position="1"/>
        <end position="19"/>
    </location>
</feature>
<sequence>MCKGSTTTTSASVPAASVPPVTPKRKRDSIALDIIEGMRSRASVKLSPETIKIKNKLFQKALRALDDPDIDQDDLLDSWKMLSKLMDSRVVADQLKQQLDKSETTLKDFNFHMQIGDYIHGTHNRVKGVEETFVDEYRRTLQKEYTLSGIPGEKAKELAKEYDDFFVAKGFRVSETLALIQPELDHIDQWRAEGENEGEAPPTPYLDRLKILCDIVGINRGHYIDLIRIADKRNTLAHSAPPLEDHFKTDGTINWKGVRQACAKTKKLAKKHFKKGRLTDEQHGAFKGAVDTWLKAHVNGWTRHDEPQLAEGVEKAVKKASALMKKRKEKLSSKVPDSPWEKGKWDDIN</sequence>
<dbReference type="EMBL" id="JAGTJS010000016">
    <property type="protein sequence ID" value="KAH7246997.1"/>
    <property type="molecule type" value="Genomic_DNA"/>
</dbReference>
<name>A0A9P9GZ58_FUSSL</name>
<evidence type="ECO:0000313" key="2">
    <source>
        <dbReference type="EMBL" id="KAH7246997.1"/>
    </source>
</evidence>
<feature type="region of interest" description="Disordered" evidence="1">
    <location>
        <begin position="1"/>
        <end position="24"/>
    </location>
</feature>
<feature type="compositionally biased region" description="Basic and acidic residues" evidence="1">
    <location>
        <begin position="339"/>
        <end position="349"/>
    </location>
</feature>
<dbReference type="OrthoDB" id="5094203at2759"/>
<keyword evidence="3" id="KW-1185">Reference proteome</keyword>
<organism evidence="2 3">
    <name type="scientific">Fusarium solani</name>
    <name type="common">Filamentous fungus</name>
    <dbReference type="NCBI Taxonomy" id="169388"/>
    <lineage>
        <taxon>Eukaryota</taxon>
        <taxon>Fungi</taxon>
        <taxon>Dikarya</taxon>
        <taxon>Ascomycota</taxon>
        <taxon>Pezizomycotina</taxon>
        <taxon>Sordariomycetes</taxon>
        <taxon>Hypocreomycetidae</taxon>
        <taxon>Hypocreales</taxon>
        <taxon>Nectriaceae</taxon>
        <taxon>Fusarium</taxon>
        <taxon>Fusarium solani species complex</taxon>
    </lineage>
</organism>
<comment type="caution">
    <text evidence="2">The sequence shown here is derived from an EMBL/GenBank/DDBJ whole genome shotgun (WGS) entry which is preliminary data.</text>
</comment>
<accession>A0A9P9GZ58</accession>
<proteinExistence type="predicted"/>
<gene>
    <name evidence="2" type="ORF">B0J15DRAFT_551983</name>
</gene>
<evidence type="ECO:0000256" key="1">
    <source>
        <dbReference type="SAM" id="MobiDB-lite"/>
    </source>
</evidence>
<dbReference type="Proteomes" id="UP000736672">
    <property type="component" value="Unassembled WGS sequence"/>
</dbReference>
<reference evidence="2" key="1">
    <citation type="journal article" date="2021" name="Nat. Commun.">
        <title>Genetic determinants of endophytism in the Arabidopsis root mycobiome.</title>
        <authorList>
            <person name="Mesny F."/>
            <person name="Miyauchi S."/>
            <person name="Thiergart T."/>
            <person name="Pickel B."/>
            <person name="Atanasova L."/>
            <person name="Karlsson M."/>
            <person name="Huettel B."/>
            <person name="Barry K.W."/>
            <person name="Haridas S."/>
            <person name="Chen C."/>
            <person name="Bauer D."/>
            <person name="Andreopoulos W."/>
            <person name="Pangilinan J."/>
            <person name="LaButti K."/>
            <person name="Riley R."/>
            <person name="Lipzen A."/>
            <person name="Clum A."/>
            <person name="Drula E."/>
            <person name="Henrissat B."/>
            <person name="Kohler A."/>
            <person name="Grigoriev I.V."/>
            <person name="Martin F.M."/>
            <person name="Hacquard S."/>
        </authorList>
    </citation>
    <scope>NUCLEOTIDE SEQUENCE</scope>
    <source>
        <strain evidence="2">FSSC 5 MPI-SDFR-AT-0091</strain>
    </source>
</reference>
<feature type="region of interest" description="Disordered" evidence="1">
    <location>
        <begin position="320"/>
        <end position="349"/>
    </location>
</feature>
<evidence type="ECO:0000313" key="3">
    <source>
        <dbReference type="Proteomes" id="UP000736672"/>
    </source>
</evidence>